<dbReference type="EMBL" id="QBKA01000002">
    <property type="protein sequence ID" value="RDC59796.1"/>
    <property type="molecule type" value="Genomic_DNA"/>
</dbReference>
<dbReference type="GO" id="GO:0016788">
    <property type="term" value="F:hydrolase activity, acting on ester bonds"/>
    <property type="evidence" value="ECO:0007669"/>
    <property type="project" value="UniProtKB-ARBA"/>
</dbReference>
<proteinExistence type="predicted"/>
<gene>
    <name evidence="1" type="ORF">HME9302_00991</name>
</gene>
<dbReference type="InterPro" id="IPR036514">
    <property type="entry name" value="SGNH_hydro_sf"/>
</dbReference>
<keyword evidence="2" id="KW-1185">Reference proteome</keyword>
<dbReference type="SUPFAM" id="SSF52266">
    <property type="entry name" value="SGNH hydrolase"/>
    <property type="match status" value="1"/>
</dbReference>
<dbReference type="RefSeq" id="WP_115366093.1">
    <property type="nucleotide sequence ID" value="NZ_QBKA01000002.1"/>
</dbReference>
<protein>
    <submittedName>
        <fullName evidence="1">Uncharacterized protein</fullName>
    </submittedName>
</protein>
<evidence type="ECO:0000313" key="1">
    <source>
        <dbReference type="EMBL" id="RDC59796.1"/>
    </source>
</evidence>
<dbReference type="Proteomes" id="UP000253727">
    <property type="component" value="Unassembled WGS sequence"/>
</dbReference>
<dbReference type="AlphaFoldDB" id="A0A369Q9D6"/>
<organism evidence="1 2">
    <name type="scientific">Alteripontixanthobacter maritimus</name>
    <dbReference type="NCBI Taxonomy" id="2161824"/>
    <lineage>
        <taxon>Bacteria</taxon>
        <taxon>Pseudomonadati</taxon>
        <taxon>Pseudomonadota</taxon>
        <taxon>Alphaproteobacteria</taxon>
        <taxon>Sphingomonadales</taxon>
        <taxon>Erythrobacteraceae</taxon>
        <taxon>Alteripontixanthobacter</taxon>
    </lineage>
</organism>
<accession>A0A369Q9D6</accession>
<dbReference type="Gene3D" id="3.40.50.1110">
    <property type="entry name" value="SGNH hydrolase"/>
    <property type="match status" value="1"/>
</dbReference>
<sequence>MQTIVLKLVEGGTRLVLGESTSLAKAAAAAAQDASTIAQSEADKIVALGSDDNTNQYFDGMSFVDGVTFGASGPERTANAAFYIAENINVEGGGVQYSITPAASGRYLVFYDKDGAYLGTILHPANTTQFNTLSNPAAVAMEVSGRTAQVAPSALTISKGATLFPNDTFNGDVYLRRQNLSKPGGALGLDSDDKFDPVHLRTTDGKNLHRPGNVEDNRALLQDAGGTSELSAFATTNFVQLIPGERYSFSTPSSPKRVSFHSAADDTAFVSQATSSGDFTVPAGAPWVRISFRKTDTPIGSFQIVLGDLPAQPTNYAGDEPIQKKQLGTEVAPLVDGKVPASVLPVSGINDPLIGRFTRAAGLGTSILYGTDPYATSAQTQIDSFATQLCADLGIPFDNDGIPSSRVANVGGAQNPMVDRWQNLDPTADFFIFEGGTNDEDAQRILGTYPVGTIDDAKNLSGPKNTFYGALGHIARGMNKLAFYDKPIAEAKRSVVAWSTPIRRAYAGPEGTLREGLRLYADIVAEVADLYGISCFYAYDDSGLTPEYVQDTANSQESSTALFNRFVPDWTHPDVNGHFIYKERFKGFLRGQV</sequence>
<name>A0A369Q9D6_9SPHN</name>
<dbReference type="OrthoDB" id="6315383at2"/>
<comment type="caution">
    <text evidence="1">The sequence shown here is derived from an EMBL/GenBank/DDBJ whole genome shotgun (WGS) entry which is preliminary data.</text>
</comment>
<evidence type="ECO:0000313" key="2">
    <source>
        <dbReference type="Proteomes" id="UP000253727"/>
    </source>
</evidence>
<reference evidence="1 2" key="1">
    <citation type="submission" date="2018-04" db="EMBL/GenBank/DDBJ databases">
        <title>Altererythrobacter sp. HME9302 genome sequencing and assembly.</title>
        <authorList>
            <person name="Kang H."/>
            <person name="Kim H."/>
            <person name="Joh K."/>
        </authorList>
    </citation>
    <scope>NUCLEOTIDE SEQUENCE [LARGE SCALE GENOMIC DNA]</scope>
    <source>
        <strain evidence="1 2">HME9302</strain>
    </source>
</reference>